<dbReference type="EMBL" id="JAECZO010000025">
    <property type="protein sequence ID" value="KAK7202145.1"/>
    <property type="molecule type" value="Genomic_DNA"/>
</dbReference>
<dbReference type="PROSITE" id="PS00383">
    <property type="entry name" value="TYR_PHOSPHATASE_1"/>
    <property type="match status" value="1"/>
</dbReference>
<dbReference type="Pfam" id="PF13350">
    <property type="entry name" value="Y_phosphatase3"/>
    <property type="match status" value="1"/>
</dbReference>
<comment type="caution">
    <text evidence="1">The sequence shown here is derived from an EMBL/GenBank/DDBJ whole genome shotgun (WGS) entry which is preliminary data.</text>
</comment>
<dbReference type="InterPro" id="IPR029021">
    <property type="entry name" value="Prot-tyrosine_phosphatase-like"/>
</dbReference>
<name>A0AAW0FCJ9_9TRYP</name>
<dbReference type="InterPro" id="IPR026893">
    <property type="entry name" value="Tyr/Ser_Pase_IphP-type"/>
</dbReference>
<dbReference type="Proteomes" id="UP001430356">
    <property type="component" value="Unassembled WGS sequence"/>
</dbReference>
<dbReference type="GO" id="GO:0004721">
    <property type="term" value="F:phosphoprotein phosphatase activity"/>
    <property type="evidence" value="ECO:0007669"/>
    <property type="project" value="InterPro"/>
</dbReference>
<dbReference type="InterPro" id="IPR016130">
    <property type="entry name" value="Tyr_Pase_AS"/>
</dbReference>
<accession>A0AAW0FCJ9</accession>
<reference evidence="1 2" key="1">
    <citation type="journal article" date="2021" name="MBio">
        <title>A New Model Trypanosomatid, Novymonas esmeraldas: Genomic Perception of Its 'Candidatus Pandoraea novymonadis' Endosymbiont.</title>
        <authorList>
            <person name="Zakharova A."/>
            <person name="Saura A."/>
            <person name="Butenko A."/>
            <person name="Podesvova L."/>
            <person name="Warmusova S."/>
            <person name="Kostygov A.Y."/>
            <person name="Nenarokova A."/>
            <person name="Lukes J."/>
            <person name="Opperdoes F.R."/>
            <person name="Yurchenko V."/>
        </authorList>
    </citation>
    <scope>NUCLEOTIDE SEQUENCE [LARGE SCALE GENOMIC DNA]</scope>
    <source>
        <strain evidence="1 2">E262AT.01</strain>
    </source>
</reference>
<keyword evidence="2" id="KW-1185">Reference proteome</keyword>
<organism evidence="1 2">
    <name type="scientific">Novymonas esmeraldas</name>
    <dbReference type="NCBI Taxonomy" id="1808958"/>
    <lineage>
        <taxon>Eukaryota</taxon>
        <taxon>Discoba</taxon>
        <taxon>Euglenozoa</taxon>
        <taxon>Kinetoplastea</taxon>
        <taxon>Metakinetoplastina</taxon>
        <taxon>Trypanosomatida</taxon>
        <taxon>Trypanosomatidae</taxon>
        <taxon>Novymonas</taxon>
    </lineage>
</organism>
<dbReference type="AlphaFoldDB" id="A0AAW0FCJ9"/>
<sequence>MPSCSTISTAQIPALSCVGMQNFYRELACSYASTVGAIIKGIVDSNASSDNASLIHCTAGKDRTGWSCYVLLTLLDVREEEKRADYLLTNMYFNHSPQVRANFRKLGMTEEAIAVLSSVSDSFLDAALEEVDRLGGVHEYARSHLGLTDADIQKLRALMLE</sequence>
<dbReference type="SUPFAM" id="SSF52799">
    <property type="entry name" value="(Phosphotyrosine protein) phosphatases II"/>
    <property type="match status" value="1"/>
</dbReference>
<proteinExistence type="predicted"/>
<evidence type="ECO:0000313" key="2">
    <source>
        <dbReference type="Proteomes" id="UP001430356"/>
    </source>
</evidence>
<evidence type="ECO:0000313" key="1">
    <source>
        <dbReference type="EMBL" id="KAK7202145.1"/>
    </source>
</evidence>
<gene>
    <name evidence="1" type="ORF">NESM_000283800</name>
</gene>
<protein>
    <submittedName>
        <fullName evidence="1">Tyrosine phosphatase family protein</fullName>
    </submittedName>
</protein>
<dbReference type="Gene3D" id="3.90.190.10">
    <property type="entry name" value="Protein tyrosine phosphatase superfamily"/>
    <property type="match status" value="1"/>
</dbReference>